<dbReference type="EC" id="3.4.21.-" evidence="5"/>
<evidence type="ECO:0000256" key="3">
    <source>
        <dbReference type="ARBA" id="ARBA00022729"/>
    </source>
</evidence>
<reference evidence="5 6" key="1">
    <citation type="submission" date="2018-06" db="EMBL/GenBank/DDBJ databases">
        <authorList>
            <consortium name="Pathogen Informatics"/>
            <person name="Doyle S."/>
        </authorList>
    </citation>
    <scope>NUCLEOTIDE SEQUENCE [LARGE SCALE GENOMIC DNA]</scope>
    <source>
        <strain evidence="5 6">NCTC10692</strain>
    </source>
</reference>
<proteinExistence type="inferred from homology"/>
<dbReference type="AlphaFoldDB" id="A0A379JV26"/>
<dbReference type="Gene3D" id="2.40.160.10">
    <property type="entry name" value="Porin"/>
    <property type="match status" value="1"/>
</dbReference>
<dbReference type="GO" id="GO:0016787">
    <property type="term" value="F:hydrolase activity"/>
    <property type="evidence" value="ECO:0007669"/>
    <property type="project" value="UniProtKB-KW"/>
</dbReference>
<keyword evidence="3 4" id="KW-0732">Signal</keyword>
<gene>
    <name evidence="5" type="primary">oprD_7</name>
    <name evidence="5" type="ORF">NCTC10692_02972</name>
</gene>
<comment type="similarity">
    <text evidence="1">Belongs to the outer membrane porin (Opr) (TC 1.B.25) family.</text>
</comment>
<evidence type="ECO:0000256" key="4">
    <source>
        <dbReference type="SAM" id="SignalP"/>
    </source>
</evidence>
<name>A0A379JV26_ECTOL</name>
<protein>
    <submittedName>
        <fullName evidence="5">Outer membrane porin</fullName>
        <ecNumber evidence="5">3.4.21.-</ecNumber>
    </submittedName>
</protein>
<keyword evidence="5" id="KW-0378">Hydrolase</keyword>
<feature type="signal peptide" evidence="4">
    <location>
        <begin position="1"/>
        <end position="27"/>
    </location>
</feature>
<dbReference type="Proteomes" id="UP000255303">
    <property type="component" value="Unassembled WGS sequence"/>
</dbReference>
<dbReference type="InterPro" id="IPR005318">
    <property type="entry name" value="OM_porin_bac"/>
</dbReference>
<dbReference type="PANTHER" id="PTHR34596:SF2">
    <property type="entry name" value="CHITOPORIN"/>
    <property type="match status" value="1"/>
</dbReference>
<evidence type="ECO:0000256" key="1">
    <source>
        <dbReference type="ARBA" id="ARBA00009075"/>
    </source>
</evidence>
<dbReference type="InterPro" id="IPR023614">
    <property type="entry name" value="Porin_dom_sf"/>
</dbReference>
<evidence type="ECO:0000313" key="5">
    <source>
        <dbReference type="EMBL" id="SUD52489.1"/>
    </source>
</evidence>
<sequence length="92" mass="9848">MTTRNIIPLALLSSTALALVMPTTTHAAGFVADAKVTLGLRNYYFNRNFLNQTQSGQGQASGWTQSFILDARSGYTQGTVGFGLDVLGLYSV</sequence>
<accession>A0A379JV26</accession>
<dbReference type="GO" id="GO:0016020">
    <property type="term" value="C:membrane"/>
    <property type="evidence" value="ECO:0007669"/>
    <property type="project" value="InterPro"/>
</dbReference>
<evidence type="ECO:0000313" key="6">
    <source>
        <dbReference type="Proteomes" id="UP000255303"/>
    </source>
</evidence>
<dbReference type="PANTHER" id="PTHR34596">
    <property type="entry name" value="CHITOPORIN"/>
    <property type="match status" value="1"/>
</dbReference>
<evidence type="ECO:0000256" key="2">
    <source>
        <dbReference type="ARBA" id="ARBA00022448"/>
    </source>
</evidence>
<organism evidence="5 6">
    <name type="scientific">Ectopseudomonas oleovorans</name>
    <name type="common">Pseudomonas oleovorans</name>
    <dbReference type="NCBI Taxonomy" id="301"/>
    <lineage>
        <taxon>Bacteria</taxon>
        <taxon>Pseudomonadati</taxon>
        <taxon>Pseudomonadota</taxon>
        <taxon>Gammaproteobacteria</taxon>
        <taxon>Pseudomonadales</taxon>
        <taxon>Pseudomonadaceae</taxon>
        <taxon>Ectopseudomonas</taxon>
    </lineage>
</organism>
<feature type="chain" id="PRO_5016855112" evidence="4">
    <location>
        <begin position="28"/>
        <end position="92"/>
    </location>
</feature>
<keyword evidence="2" id="KW-0813">Transport</keyword>
<dbReference type="EMBL" id="UGUV01000002">
    <property type="protein sequence ID" value="SUD52489.1"/>
    <property type="molecule type" value="Genomic_DNA"/>
</dbReference>
<dbReference type="GO" id="GO:0015288">
    <property type="term" value="F:porin activity"/>
    <property type="evidence" value="ECO:0007669"/>
    <property type="project" value="TreeGrafter"/>
</dbReference>
<dbReference type="Pfam" id="PF03573">
    <property type="entry name" value="OprD"/>
    <property type="match status" value="1"/>
</dbReference>